<dbReference type="Pfam" id="PF11138">
    <property type="entry name" value="DUF2911"/>
    <property type="match status" value="1"/>
</dbReference>
<dbReference type="AlphaFoldDB" id="A0A1T5JFX8"/>
<keyword evidence="1" id="KW-0802">TPR repeat</keyword>
<reference evidence="3 4" key="1">
    <citation type="submission" date="2017-02" db="EMBL/GenBank/DDBJ databases">
        <authorList>
            <person name="Peterson S.W."/>
        </authorList>
    </citation>
    <scope>NUCLEOTIDE SEQUENCE [LARGE SCALE GENOMIC DNA]</scope>
    <source>
        <strain evidence="3 4">DSM 25262</strain>
    </source>
</reference>
<dbReference type="PROSITE" id="PS50005">
    <property type="entry name" value="TPR"/>
    <property type="match status" value="1"/>
</dbReference>
<dbReference type="STRING" id="688867.SAMN05660236_1067"/>
<dbReference type="InterPro" id="IPR021314">
    <property type="entry name" value="DUF2911"/>
</dbReference>
<sequence>MKKILSIILSLAMGFTAFAQSISVPPSGDNQKSSVTQWIGPVSVTINYSSPNVHGPGGEDRKGHIWGELVHYGFIDQGYGSSKAAPWRAGANENTTITFSHDVKIQGKDLKAGTYGLFLDVEKDGPWHWIFSTNSARWGSYYYDPKEDALRVETSPEDSEYTEYLTYSFAAREANNTVAYLQWENKRIPFKVEVANVNQLYVDKIRGELMGNRMGFDYQPWMDAAQFCAQNKINLEEALTWADNAISGQFIGREDFASLQTKALVLYALSRDAEADAVMNKAIKHPTANVPEVHQYGRSLLAAGKTQKAMEVFKINRQLHPNDTFTTYVGLARGYAAVGDKKSAIKNWETAIKNIPENQKGFLPQYEAEVKKLKGGA</sequence>
<protein>
    <submittedName>
        <fullName evidence="3">Uncharacterized protein</fullName>
    </submittedName>
</protein>
<evidence type="ECO:0000256" key="2">
    <source>
        <dbReference type="SAM" id="SignalP"/>
    </source>
</evidence>
<keyword evidence="4" id="KW-1185">Reference proteome</keyword>
<evidence type="ECO:0000256" key="1">
    <source>
        <dbReference type="PROSITE-ProRule" id="PRU00339"/>
    </source>
</evidence>
<dbReference type="SUPFAM" id="SSF48452">
    <property type="entry name" value="TPR-like"/>
    <property type="match status" value="1"/>
</dbReference>
<feature type="repeat" description="TPR" evidence="1">
    <location>
        <begin position="325"/>
        <end position="358"/>
    </location>
</feature>
<evidence type="ECO:0000313" key="3">
    <source>
        <dbReference type="EMBL" id="SKC50350.1"/>
    </source>
</evidence>
<name>A0A1T5JFX8_9BACT</name>
<keyword evidence="2" id="KW-0732">Signal</keyword>
<evidence type="ECO:0000313" key="4">
    <source>
        <dbReference type="Proteomes" id="UP000190961"/>
    </source>
</evidence>
<dbReference type="InterPro" id="IPR019734">
    <property type="entry name" value="TPR_rpt"/>
</dbReference>
<dbReference type="Gene3D" id="1.25.40.10">
    <property type="entry name" value="Tetratricopeptide repeat domain"/>
    <property type="match status" value="1"/>
</dbReference>
<feature type="chain" id="PRO_5013295807" evidence="2">
    <location>
        <begin position="20"/>
        <end position="377"/>
    </location>
</feature>
<gene>
    <name evidence="3" type="ORF">SAMN05660236_1067</name>
</gene>
<dbReference type="InterPro" id="IPR011990">
    <property type="entry name" value="TPR-like_helical_dom_sf"/>
</dbReference>
<dbReference type="OrthoDB" id="195456at2"/>
<feature type="signal peptide" evidence="2">
    <location>
        <begin position="1"/>
        <end position="19"/>
    </location>
</feature>
<proteinExistence type="predicted"/>
<organism evidence="3 4">
    <name type="scientific">Ohtaekwangia koreensis</name>
    <dbReference type="NCBI Taxonomy" id="688867"/>
    <lineage>
        <taxon>Bacteria</taxon>
        <taxon>Pseudomonadati</taxon>
        <taxon>Bacteroidota</taxon>
        <taxon>Cytophagia</taxon>
        <taxon>Cytophagales</taxon>
        <taxon>Fulvivirgaceae</taxon>
        <taxon>Ohtaekwangia</taxon>
    </lineage>
</organism>
<dbReference type="EMBL" id="FUZU01000001">
    <property type="protein sequence ID" value="SKC50350.1"/>
    <property type="molecule type" value="Genomic_DNA"/>
</dbReference>
<accession>A0A1T5JFX8</accession>
<dbReference type="Proteomes" id="UP000190961">
    <property type="component" value="Unassembled WGS sequence"/>
</dbReference>
<dbReference type="RefSeq" id="WP_079685635.1">
    <property type="nucleotide sequence ID" value="NZ_FUZU01000001.1"/>
</dbReference>